<dbReference type="GO" id="GO:0005886">
    <property type="term" value="C:plasma membrane"/>
    <property type="evidence" value="ECO:0007669"/>
    <property type="project" value="UniProtKB-SubCell"/>
</dbReference>
<feature type="transmembrane region" description="Helical" evidence="7">
    <location>
        <begin position="421"/>
        <end position="442"/>
    </location>
</feature>
<feature type="transmembrane region" description="Helical" evidence="7">
    <location>
        <begin position="394"/>
        <end position="414"/>
    </location>
</feature>
<evidence type="ECO:0000256" key="2">
    <source>
        <dbReference type="ARBA" id="ARBA00007755"/>
    </source>
</evidence>
<evidence type="ECO:0000256" key="4">
    <source>
        <dbReference type="ARBA" id="ARBA00022692"/>
    </source>
</evidence>
<organism evidence="9 10">
    <name type="scientific">Monoglobus pectinilyticus</name>
    <dbReference type="NCBI Taxonomy" id="1981510"/>
    <lineage>
        <taxon>Bacteria</taxon>
        <taxon>Bacillati</taxon>
        <taxon>Bacillota</taxon>
        <taxon>Clostridia</taxon>
        <taxon>Monoglobales</taxon>
        <taxon>Monoglobaceae</taxon>
        <taxon>Monoglobus</taxon>
    </lineage>
</organism>
<reference evidence="9 10" key="1">
    <citation type="submission" date="2017-04" db="EMBL/GenBank/DDBJ databases">
        <title>Monoglobus pectinilyticus 14 draft genome.</title>
        <authorList>
            <person name="Kim C."/>
            <person name="Rosendale D.I."/>
            <person name="Kelly W.J."/>
            <person name="Tannock G.W."/>
            <person name="Patchett M.L."/>
            <person name="Jordens J.Z."/>
        </authorList>
    </citation>
    <scope>NUCLEOTIDE SEQUENCE [LARGE SCALE GENOMIC DNA]</scope>
    <source>
        <strain evidence="9 10">14</strain>
    </source>
</reference>
<sequence length="484" mass="52730">MITFIAGLIILIAGGAVYGKVCEKIFKPDDRTTPAVMLNDGVDFVPMKKWKNSLIQLLNIAGTGPILGPIQGILFGPIAFITIPIGCVIGGAFHDYMSGMISVRNDGKQMPSLIQQFLGKHIYVVYNIFVCLLMLLVGAVFIYTPGDLFVTEILKGNSGFSNPVIWIVYGAIFVYYIIATLFPIDKIIGRVYPIFGAVLILSALGVFAGLFIKGYPLNEIWSTGVVGIHPKGLHFIPIFFVTVACGIVSGFHSTQATLISRTIGNEKEGRMTFYNMMIAEGFIAMTWAAAAMGVMNLGLANADTPATNVVGIVANSLLGRIGGMIAIIGVIVLPITSGDTALRSLRLMVSDALHIDQSKKRNRLMVSLAIFVLVAALLLFSKLNADGFNILWRYFAWANQTIAIFAFAMIAIYFIQNKKPYILAIIPGMFYAFIITSFILNAQIGFNLSWTISYIIAGILTTAYGYFIIHTGKKSLKLQTQIPN</sequence>
<feature type="transmembrane region" description="Helical" evidence="7">
    <location>
        <begin position="448"/>
        <end position="469"/>
    </location>
</feature>
<dbReference type="RefSeq" id="WP_102365298.1">
    <property type="nucleotide sequence ID" value="NZ_CP020991.1"/>
</dbReference>
<feature type="transmembrane region" description="Helical" evidence="7">
    <location>
        <begin position="317"/>
        <end position="342"/>
    </location>
</feature>
<dbReference type="InterPro" id="IPR003706">
    <property type="entry name" value="CstA_N"/>
</dbReference>
<feature type="transmembrane region" description="Helical" evidence="7">
    <location>
        <begin position="164"/>
        <end position="184"/>
    </location>
</feature>
<feature type="domain" description="CstA N-terminal" evidence="8">
    <location>
        <begin position="3"/>
        <end position="144"/>
    </location>
</feature>
<feature type="transmembrane region" description="Helical" evidence="7">
    <location>
        <begin position="273"/>
        <end position="297"/>
    </location>
</feature>
<dbReference type="GO" id="GO:0009267">
    <property type="term" value="P:cellular response to starvation"/>
    <property type="evidence" value="ECO:0007669"/>
    <property type="project" value="InterPro"/>
</dbReference>
<feature type="transmembrane region" description="Helical" evidence="7">
    <location>
        <begin position="191"/>
        <end position="212"/>
    </location>
</feature>
<name>A0A2K9P1D1_9FIRM</name>
<dbReference type="EMBL" id="CP020991">
    <property type="protein sequence ID" value="AUO19061.1"/>
    <property type="molecule type" value="Genomic_DNA"/>
</dbReference>
<feature type="domain" description="CstA N-terminal" evidence="8">
    <location>
        <begin position="171"/>
        <end position="306"/>
    </location>
</feature>
<dbReference type="Proteomes" id="UP000235589">
    <property type="component" value="Chromosome"/>
</dbReference>
<dbReference type="OrthoDB" id="9761224at2"/>
<feature type="transmembrane region" description="Helical" evidence="7">
    <location>
        <begin position="232"/>
        <end position="252"/>
    </location>
</feature>
<keyword evidence="3" id="KW-1003">Cell membrane</keyword>
<dbReference type="GeneID" id="98062301"/>
<protein>
    <submittedName>
        <fullName evidence="9">Carbon starvation protein A</fullName>
    </submittedName>
</protein>
<accession>A0A2K9P1D1</accession>
<evidence type="ECO:0000256" key="5">
    <source>
        <dbReference type="ARBA" id="ARBA00022989"/>
    </source>
</evidence>
<feature type="domain" description="CstA N-terminal" evidence="8">
    <location>
        <begin position="317"/>
        <end position="434"/>
    </location>
</feature>
<dbReference type="KEGG" id="mpec:B9O19_00885"/>
<keyword evidence="5 7" id="KW-1133">Transmembrane helix</keyword>
<evidence type="ECO:0000256" key="7">
    <source>
        <dbReference type="SAM" id="Phobius"/>
    </source>
</evidence>
<evidence type="ECO:0000313" key="10">
    <source>
        <dbReference type="Proteomes" id="UP000235589"/>
    </source>
</evidence>
<keyword evidence="6 7" id="KW-0472">Membrane</keyword>
<proteinExistence type="inferred from homology"/>
<dbReference type="AlphaFoldDB" id="A0A2K9P1D1"/>
<dbReference type="PANTHER" id="PTHR30252:SF4">
    <property type="entry name" value="CARBON STARVATION"/>
    <property type="match status" value="1"/>
</dbReference>
<evidence type="ECO:0000256" key="6">
    <source>
        <dbReference type="ARBA" id="ARBA00023136"/>
    </source>
</evidence>
<gene>
    <name evidence="9" type="primary">cstA</name>
    <name evidence="9" type="ORF">B9O19_00885</name>
</gene>
<evidence type="ECO:0000259" key="8">
    <source>
        <dbReference type="Pfam" id="PF02554"/>
    </source>
</evidence>
<keyword evidence="10" id="KW-1185">Reference proteome</keyword>
<dbReference type="Pfam" id="PF02554">
    <property type="entry name" value="CstA"/>
    <property type="match status" value="3"/>
</dbReference>
<comment type="subcellular location">
    <subcellularLocation>
        <location evidence="1">Cell membrane</location>
        <topology evidence="1">Multi-pass membrane protein</topology>
    </subcellularLocation>
</comment>
<comment type="similarity">
    <text evidence="2">Belongs to the peptide transporter carbon starvation (CstA) (TC 2.A.114) family.</text>
</comment>
<feature type="transmembrane region" description="Helical" evidence="7">
    <location>
        <begin position="123"/>
        <end position="144"/>
    </location>
</feature>
<feature type="transmembrane region" description="Helical" evidence="7">
    <location>
        <begin position="363"/>
        <end position="382"/>
    </location>
</feature>
<keyword evidence="4 7" id="KW-0812">Transmembrane</keyword>
<evidence type="ECO:0000256" key="1">
    <source>
        <dbReference type="ARBA" id="ARBA00004651"/>
    </source>
</evidence>
<evidence type="ECO:0000313" key="9">
    <source>
        <dbReference type="EMBL" id="AUO19061.1"/>
    </source>
</evidence>
<dbReference type="InterPro" id="IPR051605">
    <property type="entry name" value="CstA"/>
</dbReference>
<feature type="transmembrane region" description="Helical" evidence="7">
    <location>
        <begin position="73"/>
        <end position="94"/>
    </location>
</feature>
<evidence type="ECO:0000256" key="3">
    <source>
        <dbReference type="ARBA" id="ARBA00022475"/>
    </source>
</evidence>
<dbReference type="PANTHER" id="PTHR30252">
    <property type="entry name" value="INNER MEMBRANE PEPTIDE TRANSPORTER"/>
    <property type="match status" value="1"/>
</dbReference>